<evidence type="ECO:0000256" key="1">
    <source>
        <dbReference type="SAM" id="MobiDB-lite"/>
    </source>
</evidence>
<feature type="compositionally biased region" description="Low complexity" evidence="1">
    <location>
        <begin position="59"/>
        <end position="79"/>
    </location>
</feature>
<evidence type="ECO:0000313" key="3">
    <source>
        <dbReference type="Proteomes" id="UP000291116"/>
    </source>
</evidence>
<sequence length="107" mass="11858">MTATKPSSLQQALMELPDNERTLSRDNAESPKGTYSRSNSSNSLASSKKTKGRYCRTTSSNSISSSKNVLRSSRSSSSLQKEVVRMNATSFLEQYEEQAESRGKIRL</sequence>
<accession>A0A448Z5M2</accession>
<dbReference type="Proteomes" id="UP000291116">
    <property type="component" value="Unassembled WGS sequence"/>
</dbReference>
<keyword evidence="3" id="KW-1185">Reference proteome</keyword>
<feature type="compositionally biased region" description="Low complexity" evidence="1">
    <location>
        <begin position="36"/>
        <end position="47"/>
    </location>
</feature>
<proteinExistence type="predicted"/>
<evidence type="ECO:0000313" key="2">
    <source>
        <dbReference type="EMBL" id="VEU37337.1"/>
    </source>
</evidence>
<dbReference type="AlphaFoldDB" id="A0A448Z5M2"/>
<gene>
    <name evidence="2" type="ORF">PSNMU_V1.4_AUG-EV-PASAV3_0041350</name>
</gene>
<feature type="region of interest" description="Disordered" evidence="1">
    <location>
        <begin position="15"/>
        <end position="81"/>
    </location>
</feature>
<protein>
    <submittedName>
        <fullName evidence="2">Uncharacterized protein</fullName>
    </submittedName>
</protein>
<dbReference type="EMBL" id="CAACVS010000121">
    <property type="protein sequence ID" value="VEU37337.1"/>
    <property type="molecule type" value="Genomic_DNA"/>
</dbReference>
<organism evidence="2 3">
    <name type="scientific">Pseudo-nitzschia multistriata</name>
    <dbReference type="NCBI Taxonomy" id="183589"/>
    <lineage>
        <taxon>Eukaryota</taxon>
        <taxon>Sar</taxon>
        <taxon>Stramenopiles</taxon>
        <taxon>Ochrophyta</taxon>
        <taxon>Bacillariophyta</taxon>
        <taxon>Bacillariophyceae</taxon>
        <taxon>Bacillariophycidae</taxon>
        <taxon>Bacillariales</taxon>
        <taxon>Bacillariaceae</taxon>
        <taxon>Pseudo-nitzschia</taxon>
    </lineage>
</organism>
<name>A0A448Z5M2_9STRA</name>
<feature type="compositionally biased region" description="Basic and acidic residues" evidence="1">
    <location>
        <begin position="18"/>
        <end position="29"/>
    </location>
</feature>
<reference evidence="2 3" key="1">
    <citation type="submission" date="2019-01" db="EMBL/GenBank/DDBJ databases">
        <authorList>
            <person name="Ferrante I. M."/>
        </authorList>
    </citation>
    <scope>NUCLEOTIDE SEQUENCE [LARGE SCALE GENOMIC DNA]</scope>
    <source>
        <strain evidence="2 3">B856</strain>
    </source>
</reference>